<sequence>MKVDWSKQEKSLYFAKKPTLVTIPSQQFITLSGEGNPNDALFAEKIGALFPIAYKIKMAIKKGALKTAIDYRVYPLEGVWTTTDGSQGNNLNKDALKYKIMLRQPELVTKTFFNEIKADLVAKNSNPYFSDVKWEIYEEGSALQMVHVGPFDTEINTFNQMETFMAENDLAKTVLMEDYWHREIYLKDFRRTQPEKLQTLLRYKIRN</sequence>
<feature type="domain" description="GyrI-like small molecule binding" evidence="1">
    <location>
        <begin position="17"/>
        <end position="200"/>
    </location>
</feature>
<dbReference type="PIRSF" id="PIRSF031644">
    <property type="entry name" value="UCP031644"/>
    <property type="match status" value="1"/>
</dbReference>
<evidence type="ECO:0000313" key="2">
    <source>
        <dbReference type="EMBL" id="MBO0449864.1"/>
    </source>
</evidence>
<name>A0ABS3HA72_9ENTE</name>
<dbReference type="InterPro" id="IPR011256">
    <property type="entry name" value="Reg_factor_effector_dom_sf"/>
</dbReference>
<organism evidence="2 3">
    <name type="scientific">Candidatus Enterococcus myersii</name>
    <dbReference type="NCBI Taxonomy" id="2815322"/>
    <lineage>
        <taxon>Bacteria</taxon>
        <taxon>Bacillati</taxon>
        <taxon>Bacillota</taxon>
        <taxon>Bacilli</taxon>
        <taxon>Lactobacillales</taxon>
        <taxon>Enterococcaceae</taxon>
        <taxon>Enterococcus</taxon>
    </lineage>
</organism>
<dbReference type="InterPro" id="IPR029442">
    <property type="entry name" value="GyrI-like"/>
</dbReference>
<dbReference type="Proteomes" id="UP000664256">
    <property type="component" value="Unassembled WGS sequence"/>
</dbReference>
<evidence type="ECO:0000313" key="3">
    <source>
        <dbReference type="Proteomes" id="UP000664256"/>
    </source>
</evidence>
<comment type="caution">
    <text evidence="2">The sequence shown here is derived from an EMBL/GenBank/DDBJ whole genome shotgun (WGS) entry which is preliminary data.</text>
</comment>
<gene>
    <name evidence="2" type="ORF">JZO76_09970</name>
</gene>
<evidence type="ECO:0000259" key="1">
    <source>
        <dbReference type="Pfam" id="PF06445"/>
    </source>
</evidence>
<dbReference type="EMBL" id="JAFLVT010000014">
    <property type="protein sequence ID" value="MBO0449864.1"/>
    <property type="molecule type" value="Genomic_DNA"/>
</dbReference>
<reference evidence="2 3" key="1">
    <citation type="submission" date="2021-03" db="EMBL/GenBank/DDBJ databases">
        <title>Enterococcal diversity collection.</title>
        <authorList>
            <person name="Gilmore M.S."/>
            <person name="Schwartzman J."/>
            <person name="Van Tyne D."/>
            <person name="Martin M."/>
            <person name="Earl A.M."/>
            <person name="Manson A.L."/>
            <person name="Straub T."/>
            <person name="Salamzade R."/>
            <person name="Saavedra J."/>
            <person name="Lebreton F."/>
            <person name="Prichula J."/>
            <person name="Schaufler K."/>
            <person name="Gaca A."/>
            <person name="Sgardioli B."/>
            <person name="Wagenaar J."/>
            <person name="Strong T."/>
        </authorList>
    </citation>
    <scope>NUCLEOTIDE SEQUENCE [LARGE SCALE GENOMIC DNA]</scope>
    <source>
        <strain evidence="2 3">MJM12</strain>
    </source>
</reference>
<proteinExistence type="predicted"/>
<dbReference type="Pfam" id="PF06445">
    <property type="entry name" value="GyrI-like"/>
    <property type="match status" value="1"/>
</dbReference>
<dbReference type="RefSeq" id="WP_206903933.1">
    <property type="nucleotide sequence ID" value="NZ_JAFLVT010000014.1"/>
</dbReference>
<accession>A0ABS3HA72</accession>
<dbReference type="InterPro" id="IPR008319">
    <property type="entry name" value="GyrI-like_CCH_Lin2189-like"/>
</dbReference>
<protein>
    <submittedName>
        <fullName evidence="2">GyrI-like domain-containing protein</fullName>
    </submittedName>
</protein>
<dbReference type="Gene3D" id="3.20.80.10">
    <property type="entry name" value="Regulatory factor, effector binding domain"/>
    <property type="match status" value="1"/>
</dbReference>
<keyword evidence="3" id="KW-1185">Reference proteome</keyword>